<evidence type="ECO:0000313" key="2">
    <source>
        <dbReference type="Proteomes" id="UP000235584"/>
    </source>
</evidence>
<dbReference type="AlphaFoldDB" id="A0A2K9NWI0"/>
<evidence type="ECO:0000313" key="1">
    <source>
        <dbReference type="EMBL" id="AUN99114.1"/>
    </source>
</evidence>
<dbReference type="InterPro" id="IPR038765">
    <property type="entry name" value="Papain-like_cys_pep_sf"/>
</dbReference>
<dbReference type="Proteomes" id="UP000235584">
    <property type="component" value="Chromosome"/>
</dbReference>
<keyword evidence="2" id="KW-1185">Reference proteome</keyword>
<proteinExistence type="predicted"/>
<name>A0A2K9NWI0_BACTC</name>
<accession>A0A2K9NWI0</accession>
<dbReference type="SUPFAM" id="SSF54001">
    <property type="entry name" value="Cysteine proteinases"/>
    <property type="match status" value="1"/>
</dbReference>
<dbReference type="EMBL" id="CP025704">
    <property type="protein sequence ID" value="AUN99114.1"/>
    <property type="molecule type" value="Genomic_DNA"/>
</dbReference>
<dbReference type="RefSeq" id="WP_102244405.1">
    <property type="nucleotide sequence ID" value="NZ_CP025704.1"/>
</dbReference>
<dbReference type="KEGG" id="bsto:C0V70_13590"/>
<reference evidence="1 2" key="1">
    <citation type="submission" date="2018-01" db="EMBL/GenBank/DDBJ databases">
        <title>Complete genome sequence of Bacteriovorax stolpii DSM12778.</title>
        <authorList>
            <person name="Tang B."/>
            <person name="Chang J."/>
        </authorList>
    </citation>
    <scope>NUCLEOTIDE SEQUENCE [LARGE SCALE GENOMIC DNA]</scope>
    <source>
        <strain evidence="1 2">DSM 12778</strain>
    </source>
</reference>
<gene>
    <name evidence="1" type="ORF">C0V70_13590</name>
</gene>
<organism evidence="1 2">
    <name type="scientific">Bacteriovorax stolpii</name>
    <name type="common">Bdellovibrio stolpii</name>
    <dbReference type="NCBI Taxonomy" id="960"/>
    <lineage>
        <taxon>Bacteria</taxon>
        <taxon>Pseudomonadati</taxon>
        <taxon>Bdellovibrionota</taxon>
        <taxon>Bacteriovoracia</taxon>
        <taxon>Bacteriovoracales</taxon>
        <taxon>Bacteriovoracaceae</taxon>
        <taxon>Bacteriovorax</taxon>
    </lineage>
</organism>
<sequence>MKKLLLLTLLVPVLSTQARERDYATNAVATVNMSVVALKPQTPPSPTARAKAMVTSAMENSFSYNNLDEIEKAEKFIKDNNLQKEFKLDLEKNIPAMKNRALYESEWSFYKSFVYSKGVGLLDENEYLQMKNKLEEIQARRYKKNKNEAWAKADKAYIEKFVSQYKEQREKQIETSRQSCKEETDWSSAFSARKGQTDTSWCYAFGYADFLEATHGQSVSAADLVLSYRAKRIQDERESYNRTAALYNRRPLTEEDIIPVEYVYQGGDADQIFRKQSTISLCSEESLRSEARDEKGQPVAMGYIIDWIKELGSEYQASRLSKNELTKKLETFGYKQLFPFAKIDEALAALNPKNDLYIALAESTCKDKRIELPNQHQNWVMQGYTFTHSLNAALAKLNENLNQSPAMISVNDNFLYKENIWGKGLKTNHLILVTGKRWNEETKHCEFKIRNSQTTYANEEERLWYTDTELLRNTSEIYIKGR</sequence>
<protein>
    <submittedName>
        <fullName evidence="1">Uncharacterized protein</fullName>
    </submittedName>
</protein>